<evidence type="ECO:0000256" key="5">
    <source>
        <dbReference type="SAM" id="MobiDB-lite"/>
    </source>
</evidence>
<feature type="transmembrane region" description="Helical" evidence="6">
    <location>
        <begin position="134"/>
        <end position="158"/>
    </location>
</feature>
<dbReference type="PANTHER" id="PTHR23507">
    <property type="entry name" value="ZGC:174356"/>
    <property type="match status" value="1"/>
</dbReference>
<dbReference type="InterPro" id="IPR036259">
    <property type="entry name" value="MFS_trans_sf"/>
</dbReference>
<feature type="transmembrane region" description="Helical" evidence="6">
    <location>
        <begin position="477"/>
        <end position="499"/>
    </location>
</feature>
<feature type="compositionally biased region" description="Basic and acidic residues" evidence="5">
    <location>
        <begin position="596"/>
        <end position="622"/>
    </location>
</feature>
<dbReference type="InParanoid" id="A0A136J0R8"/>
<name>A0A136J0R8_9PEZI</name>
<keyword evidence="2 6" id="KW-0812">Transmembrane</keyword>
<dbReference type="SUPFAM" id="SSF103473">
    <property type="entry name" value="MFS general substrate transporter"/>
    <property type="match status" value="1"/>
</dbReference>
<accession>A0A136J0R8</accession>
<evidence type="ECO:0000313" key="7">
    <source>
        <dbReference type="EMBL" id="KXJ90723.1"/>
    </source>
</evidence>
<dbReference type="Pfam" id="PF07690">
    <property type="entry name" value="MFS_1"/>
    <property type="match status" value="2"/>
</dbReference>
<gene>
    <name evidence="7" type="ORF">Micbo1qcDRAFT_196185</name>
</gene>
<organism evidence="7 8">
    <name type="scientific">Microdochium bolleyi</name>
    <dbReference type="NCBI Taxonomy" id="196109"/>
    <lineage>
        <taxon>Eukaryota</taxon>
        <taxon>Fungi</taxon>
        <taxon>Dikarya</taxon>
        <taxon>Ascomycota</taxon>
        <taxon>Pezizomycotina</taxon>
        <taxon>Sordariomycetes</taxon>
        <taxon>Xylariomycetidae</taxon>
        <taxon>Xylariales</taxon>
        <taxon>Microdochiaceae</taxon>
        <taxon>Microdochium</taxon>
    </lineage>
</organism>
<evidence type="ECO:0000313" key="8">
    <source>
        <dbReference type="Proteomes" id="UP000070501"/>
    </source>
</evidence>
<feature type="transmembrane region" description="Helical" evidence="6">
    <location>
        <begin position="259"/>
        <end position="280"/>
    </location>
</feature>
<protein>
    <submittedName>
        <fullName evidence="7">Major facilitator superfamily domain-containing protein</fullName>
    </submittedName>
</protein>
<keyword evidence="4 6" id="KW-0472">Membrane</keyword>
<dbReference type="OrthoDB" id="194139at2759"/>
<feature type="region of interest" description="Disordered" evidence="5">
    <location>
        <begin position="576"/>
        <end position="658"/>
    </location>
</feature>
<feature type="compositionally biased region" description="Acidic residues" evidence="5">
    <location>
        <begin position="14"/>
        <end position="23"/>
    </location>
</feature>
<evidence type="ECO:0000256" key="4">
    <source>
        <dbReference type="ARBA" id="ARBA00023136"/>
    </source>
</evidence>
<dbReference type="PANTHER" id="PTHR23507:SF1">
    <property type="entry name" value="FI18259P1-RELATED"/>
    <property type="match status" value="1"/>
</dbReference>
<feature type="compositionally biased region" description="Basic and acidic residues" evidence="5">
    <location>
        <begin position="1"/>
        <end position="13"/>
    </location>
</feature>
<feature type="transmembrane region" description="Helical" evidence="6">
    <location>
        <begin position="199"/>
        <end position="219"/>
    </location>
</feature>
<feature type="region of interest" description="Disordered" evidence="5">
    <location>
        <begin position="1"/>
        <end position="44"/>
    </location>
</feature>
<comment type="subcellular location">
    <subcellularLocation>
        <location evidence="1">Membrane</location>
        <topology evidence="1">Multi-pass membrane protein</topology>
    </subcellularLocation>
</comment>
<dbReference type="InterPro" id="IPR011701">
    <property type="entry name" value="MFS"/>
</dbReference>
<dbReference type="Proteomes" id="UP000070501">
    <property type="component" value="Unassembled WGS sequence"/>
</dbReference>
<feature type="region of interest" description="Disordered" evidence="5">
    <location>
        <begin position="289"/>
        <end position="308"/>
    </location>
</feature>
<dbReference type="GO" id="GO:0016020">
    <property type="term" value="C:membrane"/>
    <property type="evidence" value="ECO:0007669"/>
    <property type="project" value="UniProtKB-SubCell"/>
</dbReference>
<feature type="transmembrane region" description="Helical" evidence="6">
    <location>
        <begin position="165"/>
        <end position="187"/>
    </location>
</feature>
<evidence type="ECO:0000256" key="1">
    <source>
        <dbReference type="ARBA" id="ARBA00004141"/>
    </source>
</evidence>
<evidence type="ECO:0000256" key="2">
    <source>
        <dbReference type="ARBA" id="ARBA00022692"/>
    </source>
</evidence>
<keyword evidence="8" id="KW-1185">Reference proteome</keyword>
<keyword evidence="3 6" id="KW-1133">Transmembrane helix</keyword>
<feature type="transmembrane region" description="Helical" evidence="6">
    <location>
        <begin position="372"/>
        <end position="390"/>
    </location>
</feature>
<feature type="transmembrane region" description="Helical" evidence="6">
    <location>
        <begin position="68"/>
        <end position="90"/>
    </location>
</feature>
<feature type="transmembrane region" description="Helical" evidence="6">
    <location>
        <begin position="546"/>
        <end position="567"/>
    </location>
</feature>
<dbReference type="AlphaFoldDB" id="A0A136J0R8"/>
<evidence type="ECO:0000256" key="6">
    <source>
        <dbReference type="SAM" id="Phobius"/>
    </source>
</evidence>
<dbReference type="EMBL" id="KQ964252">
    <property type="protein sequence ID" value="KXJ90723.1"/>
    <property type="molecule type" value="Genomic_DNA"/>
</dbReference>
<feature type="transmembrane region" description="Helical" evidence="6">
    <location>
        <begin position="231"/>
        <end position="253"/>
    </location>
</feature>
<feature type="compositionally biased region" description="Low complexity" evidence="5">
    <location>
        <begin position="637"/>
        <end position="658"/>
    </location>
</feature>
<feature type="transmembrane region" description="Helical" evidence="6">
    <location>
        <begin position="410"/>
        <end position="431"/>
    </location>
</feature>
<feature type="transmembrane region" description="Helical" evidence="6">
    <location>
        <begin position="452"/>
        <end position="471"/>
    </location>
</feature>
<proteinExistence type="predicted"/>
<feature type="compositionally biased region" description="Acidic residues" evidence="5">
    <location>
        <begin position="580"/>
        <end position="595"/>
    </location>
</feature>
<reference evidence="8" key="1">
    <citation type="submission" date="2016-02" db="EMBL/GenBank/DDBJ databases">
        <title>Draft genome sequence of Microdochium bolleyi, a fungal endophyte of beachgrass.</title>
        <authorList>
            <consortium name="DOE Joint Genome Institute"/>
            <person name="David A.S."/>
            <person name="May G."/>
            <person name="Haridas S."/>
            <person name="Lim J."/>
            <person name="Wang M."/>
            <person name="Labutti K."/>
            <person name="Lipzen A."/>
            <person name="Barry K."/>
            <person name="Grigoriev I.V."/>
        </authorList>
    </citation>
    <scope>NUCLEOTIDE SEQUENCE [LARGE SCALE GENOMIC DNA]</scope>
    <source>
        <strain evidence="8">J235TASD1</strain>
    </source>
</reference>
<feature type="transmembrane region" description="Helical" evidence="6">
    <location>
        <begin position="511"/>
        <end position="534"/>
    </location>
</feature>
<dbReference type="Gene3D" id="1.20.1250.20">
    <property type="entry name" value="MFS general substrate transporter like domains"/>
    <property type="match status" value="1"/>
</dbReference>
<evidence type="ECO:0000256" key="3">
    <source>
        <dbReference type="ARBA" id="ARBA00022989"/>
    </source>
</evidence>
<sequence>MASTHDHQDVLERDADDISDAGEDVAFLPSHSPRADPVQGRRPPRQHRLWPALLSWQRLGNGIVTDPTGISAIMCLAVFLWVMSGMIAMVPAMQLVEELFCQRYYVGTHPDIRFGDDDYEKVCKAEAVQSAMAYVGGITSVIDSIIGLLLAFPFGVLADRARRPIYLLGAAGQLLNVSWALAIFYFSNIFPVELILLGPVFQLLGGGLPTAVAILFAVISDVHNPESRARWYFFFSLSAQAAVFIGPPFASALMGHFTAWTPLMTAPFFTAAAGLVILLVPETARPKAARTAKRHPQAGNSEEAGGLLRGSTTEAHGLNYLHEDEGDTTDANDDIWQQIQSKGWLRTIKSHLSSQLREARGILRDLAGQRSVVLLFAAFAITAPLGKGFGQTFVQYVSKRYHKTIEEVGYLFALRGGLTLVIMGLLLPLLSHMLTSPRFLPARLRPSPFRRDLVLAQMSALFSLLGFFGLSTPSYGVLVGSLAVESLGSGLLPLCRSMVTNFCPAERTTSLFSLISMVETVGGLPAGLLLAWLFSMGMKLGGGWWYGLPFLYLAVCAAVGLVVLLFVQPPEKTFAPLPSAEEEQEEEGEGDGDVDSGEHGYARRDEEQGAGRAVFRGDNRSNDDDESNTPPPPPSTSSPLLMSASSSLPATTLPVRQG</sequence>
<dbReference type="GO" id="GO:0022857">
    <property type="term" value="F:transmembrane transporter activity"/>
    <property type="evidence" value="ECO:0007669"/>
    <property type="project" value="InterPro"/>
</dbReference>
<dbReference type="CDD" id="cd06174">
    <property type="entry name" value="MFS"/>
    <property type="match status" value="1"/>
</dbReference>